<keyword evidence="5" id="KW-1185">Reference proteome</keyword>
<evidence type="ECO:0000256" key="2">
    <source>
        <dbReference type="ARBA" id="ARBA00022737"/>
    </source>
</evidence>
<gene>
    <name evidence="4" type="ORF">H4Q32_009808</name>
</gene>
<keyword evidence="1" id="KW-0732">Signal</keyword>
<dbReference type="InterPro" id="IPR048287">
    <property type="entry name" value="TSPN-like_N"/>
</dbReference>
<dbReference type="SMART" id="SM00210">
    <property type="entry name" value="TSPN"/>
    <property type="match status" value="1"/>
</dbReference>
<evidence type="ECO:0000259" key="3">
    <source>
        <dbReference type="SMART" id="SM00210"/>
    </source>
</evidence>
<accession>A0ABQ8MTZ0</accession>
<dbReference type="GO" id="GO:0005581">
    <property type="term" value="C:collagen trimer"/>
    <property type="evidence" value="ECO:0007669"/>
    <property type="project" value="UniProtKB-KW"/>
</dbReference>
<dbReference type="Gene3D" id="2.60.120.200">
    <property type="match status" value="1"/>
</dbReference>
<evidence type="ECO:0000313" key="5">
    <source>
        <dbReference type="Proteomes" id="UP000830375"/>
    </source>
</evidence>
<comment type="caution">
    <text evidence="4">The sequence shown here is derived from an EMBL/GenBank/DDBJ whole genome shotgun (WGS) entry which is preliminary data.</text>
</comment>
<protein>
    <submittedName>
        <fullName evidence="4">Collagen alpha-1(V) chain</fullName>
    </submittedName>
</protein>
<dbReference type="SUPFAM" id="SSF49899">
    <property type="entry name" value="Concanavalin A-like lectins/glucanases"/>
    <property type="match status" value="1"/>
</dbReference>
<evidence type="ECO:0000313" key="4">
    <source>
        <dbReference type="EMBL" id="KAI2666046.1"/>
    </source>
</evidence>
<dbReference type="EMBL" id="JACTAM010000003">
    <property type="protein sequence ID" value="KAI2666046.1"/>
    <property type="molecule type" value="Genomic_DNA"/>
</dbReference>
<dbReference type="InterPro" id="IPR001791">
    <property type="entry name" value="Laminin_G"/>
</dbReference>
<keyword evidence="2" id="KW-0677">Repeat</keyword>
<organism evidence="4 5">
    <name type="scientific">Labeo rohita</name>
    <name type="common">Indian major carp</name>
    <name type="synonym">Cyprinus rohita</name>
    <dbReference type="NCBI Taxonomy" id="84645"/>
    <lineage>
        <taxon>Eukaryota</taxon>
        <taxon>Metazoa</taxon>
        <taxon>Chordata</taxon>
        <taxon>Craniata</taxon>
        <taxon>Vertebrata</taxon>
        <taxon>Euteleostomi</taxon>
        <taxon>Actinopterygii</taxon>
        <taxon>Neopterygii</taxon>
        <taxon>Teleostei</taxon>
        <taxon>Ostariophysi</taxon>
        <taxon>Cypriniformes</taxon>
        <taxon>Cyprinidae</taxon>
        <taxon>Labeoninae</taxon>
        <taxon>Labeonini</taxon>
        <taxon>Labeo</taxon>
    </lineage>
</organism>
<dbReference type="Pfam" id="PF02210">
    <property type="entry name" value="Laminin_G_2"/>
    <property type="match status" value="1"/>
</dbReference>
<evidence type="ECO:0000256" key="1">
    <source>
        <dbReference type="ARBA" id="ARBA00022729"/>
    </source>
</evidence>
<reference evidence="4 5" key="1">
    <citation type="submission" date="2022-01" db="EMBL/GenBank/DDBJ databases">
        <title>A high-quality chromosome-level genome assembly of rohu carp, Labeo rohita.</title>
        <authorList>
            <person name="Arick M.A. II"/>
            <person name="Hsu C.-Y."/>
            <person name="Magbanua Z."/>
            <person name="Pechanova O."/>
            <person name="Grover C."/>
            <person name="Miller E."/>
            <person name="Thrash A."/>
            <person name="Ezzel L."/>
            <person name="Alam S."/>
            <person name="Benzie J."/>
            <person name="Hamilton M."/>
            <person name="Karsi A."/>
            <person name="Lawrence M.L."/>
            <person name="Peterson D.G."/>
        </authorList>
    </citation>
    <scope>NUCLEOTIDE SEQUENCE [LARGE SCALE GENOMIC DNA]</scope>
    <source>
        <strain evidence="5">BAU-BD-2019</strain>
        <tissue evidence="4">Blood</tissue>
    </source>
</reference>
<name>A0ABQ8MTZ0_LABRO</name>
<proteinExistence type="predicted"/>
<dbReference type="InterPro" id="IPR013320">
    <property type="entry name" value="ConA-like_dom_sf"/>
</dbReference>
<sequence>MEGVSVEAGLCTERKDTSETDMAYRIDKKIQLSAPTKQFFPDSGFPENFSLMTTVKAKKNSQFFLVSLYDEQGVQQLGLEMGRSPVFLYEDHQGQPAPDLYPIFKKINLADGKWHRIAYSIEGKSVTLYLDCKKVQTLELMRGDNPAVSTDGVVVFGTRLLDEEVCPSLKPVPRPWIEGESRGLIFRSKSFSVGELLGSLGTMGEIQQLLLVDDPQAAADYCQDYIPDCDSPLPYSTQRLAPEEVSDFPLAQGKVSIGSRSEVEPVGFQFPQQLREEGLMARFISIAHITDLLPELTLIRFYPARLGISTPRFGSHIIHIIAPRLASSSLFSQGLS</sequence>
<keyword evidence="4" id="KW-0176">Collagen</keyword>
<dbReference type="Proteomes" id="UP000830375">
    <property type="component" value="Unassembled WGS sequence"/>
</dbReference>
<feature type="domain" description="Thrombospondin-like N-terminal" evidence="3">
    <location>
        <begin position="1"/>
        <end position="175"/>
    </location>
</feature>